<evidence type="ECO:0000256" key="3">
    <source>
        <dbReference type="ARBA" id="ARBA00022723"/>
    </source>
</evidence>
<protein>
    <recommendedName>
        <fullName evidence="8">RING-type domain-containing protein</fullName>
    </recommendedName>
</protein>
<dbReference type="InterPro" id="IPR013083">
    <property type="entry name" value="Znf_RING/FYVE/PHD"/>
</dbReference>
<keyword evidence="5" id="KW-0862">Zinc</keyword>
<feature type="region of interest" description="Disordered" evidence="7">
    <location>
        <begin position="465"/>
        <end position="502"/>
    </location>
</feature>
<dbReference type="InterPro" id="IPR013087">
    <property type="entry name" value="Znf_C2H2_type"/>
</dbReference>
<evidence type="ECO:0000256" key="4">
    <source>
        <dbReference type="ARBA" id="ARBA00022771"/>
    </source>
</evidence>
<evidence type="ECO:0000313" key="10">
    <source>
        <dbReference type="Proteomes" id="UP000310189"/>
    </source>
</evidence>
<name>A0A4V4LSY3_9BASI</name>
<comment type="subcellular location">
    <subcellularLocation>
        <location evidence="1">Cytoplasm</location>
    </subcellularLocation>
</comment>
<sequence>MAVGTQPPTPHAWMREFVFNSYRFILKPSAGHDWNWNDILQVLVPTISAFESFNEDAEPTTCPICLDRHTAPRMLLCGHIFCLPCLLQHLATSDNPKFTKCAVCGDVFYLKNVKPVHLYAVHPSTSTIDLTLLRKPPHSQLALPTGHLYPSSLIPPQETPPSFIPTVFTFAKSMFATPSSLDTLLINDIHNLQRQRERNEGDHYTQMFIDQATEKVVDATHTITQSFDNPVLHQLETHQHDLFQQLTKRGEYMAPDNSRDYFFYQSSQGLPVFLHTLDSRILLHQYKSYAHFPPTLSLPVEHIHEATMDENLRKRCKYLSHIPLGSDIIFVETSLKNVVDGTTLDAFKEPLDQRKSRRNAKHRKEERESARAARRAMILENERIAQQNEALSSASFPQMVSTPRSIEEEDEESQLNHALALSAAAVNSQGSGPWGSFATALSNKDAAHNQRKEDIEMFDAQWNAAIQQQQQDGTNEENAGGKKKKKKKTLVLGAVGSRRARL</sequence>
<evidence type="ECO:0000256" key="7">
    <source>
        <dbReference type="SAM" id="MobiDB-lite"/>
    </source>
</evidence>
<keyword evidence="3" id="KW-0479">Metal-binding</keyword>
<accession>A0A4V4LSY3</accession>
<dbReference type="PANTHER" id="PTHR12983:SF9">
    <property type="entry name" value="E3 UBIQUITIN-PROTEIN LIGASE RNF10"/>
    <property type="match status" value="1"/>
</dbReference>
<dbReference type="InterPro" id="IPR017907">
    <property type="entry name" value="Znf_RING_CS"/>
</dbReference>
<dbReference type="InterPro" id="IPR027370">
    <property type="entry name" value="Znf-RING_euk"/>
</dbReference>
<dbReference type="InterPro" id="IPR001841">
    <property type="entry name" value="Znf_RING"/>
</dbReference>
<feature type="region of interest" description="Disordered" evidence="7">
    <location>
        <begin position="350"/>
        <end position="372"/>
    </location>
</feature>
<dbReference type="EMBL" id="SPNW01000040">
    <property type="protein sequence ID" value="TIA88273.1"/>
    <property type="molecule type" value="Genomic_DNA"/>
</dbReference>
<evidence type="ECO:0000259" key="8">
    <source>
        <dbReference type="PROSITE" id="PS50089"/>
    </source>
</evidence>
<dbReference type="InterPro" id="IPR039739">
    <property type="entry name" value="MAG2/RNF10"/>
</dbReference>
<keyword evidence="10" id="KW-1185">Reference proteome</keyword>
<evidence type="ECO:0000256" key="5">
    <source>
        <dbReference type="ARBA" id="ARBA00022833"/>
    </source>
</evidence>
<dbReference type="PROSITE" id="PS50089">
    <property type="entry name" value="ZF_RING_2"/>
    <property type="match status" value="1"/>
</dbReference>
<dbReference type="GO" id="GO:0000976">
    <property type="term" value="F:transcription cis-regulatory region binding"/>
    <property type="evidence" value="ECO:0007669"/>
    <property type="project" value="TreeGrafter"/>
</dbReference>
<dbReference type="GO" id="GO:0045944">
    <property type="term" value="P:positive regulation of transcription by RNA polymerase II"/>
    <property type="evidence" value="ECO:0007669"/>
    <property type="project" value="TreeGrafter"/>
</dbReference>
<keyword evidence="2" id="KW-0963">Cytoplasm</keyword>
<dbReference type="PANTHER" id="PTHR12983">
    <property type="entry name" value="RING FINGER 10 FAMILY MEMBER"/>
    <property type="match status" value="1"/>
</dbReference>
<dbReference type="Pfam" id="PF13445">
    <property type="entry name" value="zf-RING_UBOX"/>
    <property type="match status" value="1"/>
</dbReference>
<feature type="compositionally biased region" description="Low complexity" evidence="7">
    <location>
        <begin position="467"/>
        <end position="478"/>
    </location>
</feature>
<dbReference type="PROSITE" id="PS00518">
    <property type="entry name" value="ZF_RING_1"/>
    <property type="match status" value="1"/>
</dbReference>
<dbReference type="GO" id="GO:0005737">
    <property type="term" value="C:cytoplasm"/>
    <property type="evidence" value="ECO:0007669"/>
    <property type="project" value="UniProtKB-SubCell"/>
</dbReference>
<dbReference type="SMART" id="SM00184">
    <property type="entry name" value="RING"/>
    <property type="match status" value="1"/>
</dbReference>
<dbReference type="Gene3D" id="3.30.40.10">
    <property type="entry name" value="Zinc/RING finger domain, C3HC4 (zinc finger)"/>
    <property type="match status" value="1"/>
</dbReference>
<organism evidence="9 10">
    <name type="scientific">Wallemia hederae</name>
    <dbReference type="NCBI Taxonomy" id="1540922"/>
    <lineage>
        <taxon>Eukaryota</taxon>
        <taxon>Fungi</taxon>
        <taxon>Dikarya</taxon>
        <taxon>Basidiomycota</taxon>
        <taxon>Wallemiomycotina</taxon>
        <taxon>Wallemiomycetes</taxon>
        <taxon>Wallemiales</taxon>
        <taxon>Wallemiaceae</taxon>
        <taxon>Wallemia</taxon>
    </lineage>
</organism>
<keyword evidence="4 6" id="KW-0863">Zinc-finger</keyword>
<evidence type="ECO:0000313" key="9">
    <source>
        <dbReference type="EMBL" id="TIA88273.1"/>
    </source>
</evidence>
<proteinExistence type="predicted"/>
<dbReference type="GO" id="GO:0008270">
    <property type="term" value="F:zinc ion binding"/>
    <property type="evidence" value="ECO:0007669"/>
    <property type="project" value="UniProtKB-KW"/>
</dbReference>
<dbReference type="Proteomes" id="UP000310189">
    <property type="component" value="Unassembled WGS sequence"/>
</dbReference>
<gene>
    <name evidence="9" type="ORF">E3P99_02701</name>
</gene>
<comment type="caution">
    <text evidence="9">The sequence shown here is derived from an EMBL/GenBank/DDBJ whole genome shotgun (WGS) entry which is preliminary data.</text>
</comment>
<reference evidence="9 10" key="1">
    <citation type="submission" date="2019-03" db="EMBL/GenBank/DDBJ databases">
        <title>Sequencing 23 genomes of Wallemia ichthyophaga.</title>
        <authorList>
            <person name="Gostincar C."/>
        </authorList>
    </citation>
    <scope>NUCLEOTIDE SEQUENCE [LARGE SCALE GENOMIC DNA]</scope>
    <source>
        <strain evidence="9 10">EXF-5753</strain>
    </source>
</reference>
<dbReference type="SUPFAM" id="SSF57850">
    <property type="entry name" value="RING/U-box"/>
    <property type="match status" value="1"/>
</dbReference>
<evidence type="ECO:0000256" key="1">
    <source>
        <dbReference type="ARBA" id="ARBA00004496"/>
    </source>
</evidence>
<feature type="domain" description="RING-type" evidence="8">
    <location>
        <begin position="62"/>
        <end position="104"/>
    </location>
</feature>
<evidence type="ECO:0000256" key="2">
    <source>
        <dbReference type="ARBA" id="ARBA00022490"/>
    </source>
</evidence>
<evidence type="ECO:0000256" key="6">
    <source>
        <dbReference type="PROSITE-ProRule" id="PRU00175"/>
    </source>
</evidence>
<dbReference type="PROSITE" id="PS00028">
    <property type="entry name" value="ZINC_FINGER_C2H2_1"/>
    <property type="match status" value="1"/>
</dbReference>
<dbReference type="OrthoDB" id="302966at2759"/>
<dbReference type="AlphaFoldDB" id="A0A4V4LSY3"/>